<proteinExistence type="predicted"/>
<sequence>MNRRQFINQTLAMTGLGLSWKTWAIPNSSSSPRLLVVMLRGAYDGASLLVPHGYPFYYAARPNIALAQPNPANPDAALDIGHGYGLHPAVASSLHTMFQAQQAVLVPFSGSQDLSRSHFQSQDVMELGQNSSHALDYSSGFLYRLVALLRQGGRNLNGMSFTSNITPIFKGVAEIPNINLQGQVNAMADPRQTSMLEALYQGQAMQMYVDEGIQTRQQVSALLDKEMKDASRGAAKASGFEKVARSMAALMRDNPAYAVGFVDVGGWDTHVNQGASNGVLANNLGNLGRGLSSYADELGVDAWRNTTVVVMSEFGRTFRENGNRGTDHGHGNTMWILGGSVSGGKLAGELMDINEATLFQQRDLPVFNDYRSVLGNILSRMYGLNTRQLNEVLPGALIKDFGIC</sequence>
<dbReference type="KEGG" id="sniv:SFSGTM_15200"/>
<reference evidence="2" key="1">
    <citation type="submission" date="2019-11" db="EMBL/GenBank/DDBJ databases">
        <title>Isolation and characterization of a novel species in the genus Sulfuriferula.</title>
        <authorList>
            <person name="Mochizuki J."/>
            <person name="Kojima H."/>
            <person name="Fukui M."/>
        </authorList>
    </citation>
    <scope>NUCLEOTIDE SEQUENCE [LARGE SCALE GENOMIC DNA]</scope>
    <source>
        <strain evidence="2">SGTM</strain>
    </source>
</reference>
<protein>
    <recommendedName>
        <fullName evidence="3">DUF1501 domain-containing protein</fullName>
    </recommendedName>
</protein>
<dbReference type="InterPro" id="IPR010869">
    <property type="entry name" value="DUF1501"/>
</dbReference>
<dbReference type="Pfam" id="PF07394">
    <property type="entry name" value="DUF1501"/>
    <property type="match status" value="1"/>
</dbReference>
<organism evidence="1 2">
    <name type="scientific">Sulfuriferula nivalis</name>
    <dbReference type="NCBI Taxonomy" id="2675298"/>
    <lineage>
        <taxon>Bacteria</taxon>
        <taxon>Pseudomonadati</taxon>
        <taxon>Pseudomonadota</taxon>
        <taxon>Betaproteobacteria</taxon>
        <taxon>Nitrosomonadales</taxon>
        <taxon>Sulfuricellaceae</taxon>
        <taxon>Sulfuriferula</taxon>
    </lineage>
</organism>
<evidence type="ECO:0008006" key="3">
    <source>
        <dbReference type="Google" id="ProtNLM"/>
    </source>
</evidence>
<dbReference type="AlphaFoldDB" id="A0A809S9B8"/>
<evidence type="ECO:0000313" key="2">
    <source>
        <dbReference type="Proteomes" id="UP000463939"/>
    </source>
</evidence>
<keyword evidence="2" id="KW-1185">Reference proteome</keyword>
<accession>A0A809S9B8</accession>
<dbReference type="EMBL" id="AP021881">
    <property type="protein sequence ID" value="BBP00812.1"/>
    <property type="molecule type" value="Genomic_DNA"/>
</dbReference>
<gene>
    <name evidence="1" type="ORF">SFSGTM_15200</name>
</gene>
<dbReference type="Proteomes" id="UP000463939">
    <property type="component" value="Chromosome"/>
</dbReference>
<name>A0A809S9B8_9PROT</name>
<evidence type="ECO:0000313" key="1">
    <source>
        <dbReference type="EMBL" id="BBP00812.1"/>
    </source>
</evidence>
<dbReference type="PANTHER" id="PTHR43737">
    <property type="entry name" value="BLL7424 PROTEIN"/>
    <property type="match status" value="1"/>
</dbReference>
<dbReference type="PANTHER" id="PTHR43737:SF1">
    <property type="entry name" value="DUF1501 DOMAIN-CONTAINING PROTEIN"/>
    <property type="match status" value="1"/>
</dbReference>